<dbReference type="SUPFAM" id="SSF103473">
    <property type="entry name" value="MFS general substrate transporter"/>
    <property type="match status" value="1"/>
</dbReference>
<feature type="compositionally biased region" description="Polar residues" evidence="5">
    <location>
        <begin position="92"/>
        <end position="107"/>
    </location>
</feature>
<dbReference type="Gene3D" id="1.20.1250.20">
    <property type="entry name" value="MFS general substrate transporter like domains"/>
    <property type="match status" value="1"/>
</dbReference>
<evidence type="ECO:0000256" key="1">
    <source>
        <dbReference type="ARBA" id="ARBA00004141"/>
    </source>
</evidence>
<dbReference type="Proteomes" id="UP001219567">
    <property type="component" value="Chromosome 1"/>
</dbReference>
<keyword evidence="2 6" id="KW-0812">Transmembrane</keyword>
<dbReference type="EMBL" id="CP119943">
    <property type="protein sequence ID" value="WFC97414.1"/>
    <property type="molecule type" value="Genomic_DNA"/>
</dbReference>
<keyword evidence="3 6" id="KW-1133">Transmembrane helix</keyword>
<proteinExistence type="predicted"/>
<reference evidence="8 9" key="1">
    <citation type="submission" date="2023-03" db="EMBL/GenBank/DDBJ databases">
        <title>Mating type loci evolution in Malassezia.</title>
        <authorList>
            <person name="Coelho M.A."/>
        </authorList>
    </citation>
    <scope>NUCLEOTIDE SEQUENCE [LARGE SCALE GENOMIC DNA]</scope>
    <source>
        <strain evidence="8 9">CBS 9725</strain>
    </source>
</reference>
<keyword evidence="4 6" id="KW-0472">Membrane</keyword>
<evidence type="ECO:0000256" key="2">
    <source>
        <dbReference type="ARBA" id="ARBA00022692"/>
    </source>
</evidence>
<evidence type="ECO:0000256" key="3">
    <source>
        <dbReference type="ARBA" id="ARBA00022989"/>
    </source>
</evidence>
<feature type="compositionally biased region" description="Polar residues" evidence="5">
    <location>
        <begin position="8"/>
        <end position="17"/>
    </location>
</feature>
<dbReference type="AlphaFoldDB" id="A0AAJ5YN93"/>
<dbReference type="InterPro" id="IPR036259">
    <property type="entry name" value="MFS_trans_sf"/>
</dbReference>
<accession>A0AAJ5YN93</accession>
<feature type="transmembrane region" description="Helical" evidence="6">
    <location>
        <begin position="586"/>
        <end position="609"/>
    </location>
</feature>
<dbReference type="GO" id="GO:0022857">
    <property type="term" value="F:transmembrane transporter activity"/>
    <property type="evidence" value="ECO:0007669"/>
    <property type="project" value="InterPro"/>
</dbReference>
<feature type="transmembrane region" description="Helical" evidence="6">
    <location>
        <begin position="339"/>
        <end position="361"/>
    </location>
</feature>
<evidence type="ECO:0000313" key="8">
    <source>
        <dbReference type="EMBL" id="WFC97414.1"/>
    </source>
</evidence>
<dbReference type="InterPro" id="IPR020846">
    <property type="entry name" value="MFS_dom"/>
</dbReference>
<evidence type="ECO:0000256" key="4">
    <source>
        <dbReference type="ARBA" id="ARBA00023136"/>
    </source>
</evidence>
<evidence type="ECO:0000313" key="9">
    <source>
        <dbReference type="Proteomes" id="UP001219567"/>
    </source>
</evidence>
<feature type="compositionally biased region" description="Polar residues" evidence="5">
    <location>
        <begin position="33"/>
        <end position="44"/>
    </location>
</feature>
<dbReference type="Pfam" id="PF07690">
    <property type="entry name" value="MFS_1"/>
    <property type="match status" value="1"/>
</dbReference>
<dbReference type="InterPro" id="IPR011701">
    <property type="entry name" value="MFS"/>
</dbReference>
<feature type="transmembrane region" description="Helical" evidence="6">
    <location>
        <begin position="519"/>
        <end position="540"/>
    </location>
</feature>
<name>A0AAJ5YN93_9BASI</name>
<keyword evidence="9" id="KW-1185">Reference proteome</keyword>
<feature type="domain" description="Major facilitator superfamily (MFS) profile" evidence="7">
    <location>
        <begin position="248"/>
        <end position="678"/>
    </location>
</feature>
<feature type="transmembrane region" description="Helical" evidence="6">
    <location>
        <begin position="283"/>
        <end position="302"/>
    </location>
</feature>
<feature type="transmembrane region" description="Helical" evidence="6">
    <location>
        <begin position="616"/>
        <end position="642"/>
    </location>
</feature>
<feature type="transmembrane region" description="Helical" evidence="6">
    <location>
        <begin position="654"/>
        <end position="673"/>
    </location>
</feature>
<comment type="subcellular location">
    <subcellularLocation>
        <location evidence="1">Membrane</location>
        <topology evidence="1">Multi-pass membrane protein</topology>
    </subcellularLocation>
</comment>
<feature type="transmembrane region" description="Helical" evidence="6">
    <location>
        <begin position="480"/>
        <end position="499"/>
    </location>
</feature>
<evidence type="ECO:0000256" key="5">
    <source>
        <dbReference type="SAM" id="MobiDB-lite"/>
    </source>
</evidence>
<gene>
    <name evidence="8" type="ORF">MYAM1_000127</name>
</gene>
<feature type="compositionally biased region" description="Polar residues" evidence="5">
    <location>
        <begin position="116"/>
        <end position="127"/>
    </location>
</feature>
<organism evidence="8 9">
    <name type="scientific">Malassezia yamatoensis</name>
    <dbReference type="NCBI Taxonomy" id="253288"/>
    <lineage>
        <taxon>Eukaryota</taxon>
        <taxon>Fungi</taxon>
        <taxon>Dikarya</taxon>
        <taxon>Basidiomycota</taxon>
        <taxon>Ustilaginomycotina</taxon>
        <taxon>Malasseziomycetes</taxon>
        <taxon>Malasseziales</taxon>
        <taxon>Malasseziaceae</taxon>
        <taxon>Malassezia</taxon>
    </lineage>
</organism>
<dbReference type="PROSITE" id="PS50850">
    <property type="entry name" value="MFS"/>
    <property type="match status" value="1"/>
</dbReference>
<feature type="compositionally biased region" description="Basic and acidic residues" evidence="5">
    <location>
        <begin position="80"/>
        <end position="91"/>
    </location>
</feature>
<feature type="region of interest" description="Disordered" evidence="5">
    <location>
        <begin position="1"/>
        <end position="146"/>
    </location>
</feature>
<evidence type="ECO:0000256" key="6">
    <source>
        <dbReference type="SAM" id="Phobius"/>
    </source>
</evidence>
<protein>
    <recommendedName>
        <fullName evidence="7">Major facilitator superfamily (MFS) profile domain-containing protein</fullName>
    </recommendedName>
</protein>
<feature type="transmembrane region" description="Helical" evidence="6">
    <location>
        <begin position="403"/>
        <end position="423"/>
    </location>
</feature>
<feature type="transmembrane region" description="Helical" evidence="6">
    <location>
        <begin position="242"/>
        <end position="263"/>
    </location>
</feature>
<dbReference type="GO" id="GO:0005886">
    <property type="term" value="C:plasma membrane"/>
    <property type="evidence" value="ECO:0007669"/>
    <property type="project" value="TreeGrafter"/>
</dbReference>
<feature type="compositionally biased region" description="Polar residues" evidence="5">
    <location>
        <begin position="58"/>
        <end position="79"/>
    </location>
</feature>
<evidence type="ECO:0000259" key="7">
    <source>
        <dbReference type="PROSITE" id="PS50850"/>
    </source>
</evidence>
<dbReference type="CDD" id="cd17323">
    <property type="entry name" value="MFS_Tpo1_MDR_like"/>
    <property type="match status" value="1"/>
</dbReference>
<feature type="region of interest" description="Disordered" evidence="5">
    <location>
        <begin position="160"/>
        <end position="202"/>
    </location>
</feature>
<feature type="transmembrane region" description="Helical" evidence="6">
    <location>
        <begin position="368"/>
        <end position="391"/>
    </location>
</feature>
<feature type="transmembrane region" description="Helical" evidence="6">
    <location>
        <begin position="561"/>
        <end position="580"/>
    </location>
</feature>
<dbReference type="FunFam" id="1.20.1250.20:FF:000011">
    <property type="entry name" value="MFS multidrug transporter, putative"/>
    <property type="match status" value="1"/>
</dbReference>
<dbReference type="PANTHER" id="PTHR23502:SF173">
    <property type="entry name" value="MFS-MULTIDRUG-RESISTANCE TRANSPORTER-RELATED"/>
    <property type="match status" value="1"/>
</dbReference>
<dbReference type="PANTHER" id="PTHR23502">
    <property type="entry name" value="MAJOR FACILITATOR SUPERFAMILY"/>
    <property type="match status" value="1"/>
</dbReference>
<sequence>MSALRSETPLSMSTQGEAQEFYEAPQAPMDSYTPHSTSSQTVTSMYAGAAPPIDGAYTGSNEMRTAPNSYGTTDFSNTKEYMHSTDADKDNFSTSQYNPSNTNNVSRPSAPVSHAPVSNDQPNSSVISPFPKNGPDPPKGMEGNVNISKHDLEKGAFSHDAIRGGMSDPKAQGLDVVDGSSEKTANHTPENQSFTQPRDDEKQKVLAEAAPKPAEPQVDEKGRIIVRWDGKKDPEHVTNLPFAYRIYLTMLGSAMTLATAFASSAPSFLLPQIVQQFHSTEEVIKASVFLFVGGFCFAPLFWAPIAERYGHKWCFTASMLGATAFHLGCAFSHNTATLLVCRIFAGAFASCPMSNVAPMVASFYSLKYLIVSIAMFAVAPMAGPCIGPIVGGYISQSGANWRWIFRVMAIMTFCFAILCIFTMTEPLDAVRLKYKAQRLRRETGDNRYVAPIEVREKETPLQLISSVLGKPVRLFFQEPMLIAVTVYISFVYGTLYLLFDAYPIVFGELHGMRPGSIGLSFLGYLVGTQAGVAWAVFFDNNRYIKLMKKNNGLPPSPEERLHMATVGAPLLVISLFWFAWTSFPSVSFWAPLVAGGVFGAAQLLIFLGLMVYMTEVYMFSAASAIAANTVVRSAFGVGFPMFGTQMYNKLNPRWASTLLGFIALVLLPIPFILTRYGKKLRGLSKHAHTLDA</sequence>
<feature type="compositionally biased region" description="Polar residues" evidence="5">
    <location>
        <begin position="186"/>
        <end position="196"/>
    </location>
</feature>